<gene>
    <name evidence="1" type="ORF">IHE45_06G082200</name>
</gene>
<reference evidence="2" key="1">
    <citation type="journal article" date="2022" name="Nat. Commun.">
        <title>Chromosome evolution and the genetic basis of agronomically important traits in greater yam.</title>
        <authorList>
            <person name="Bredeson J.V."/>
            <person name="Lyons J.B."/>
            <person name="Oniyinde I.O."/>
            <person name="Okereke N.R."/>
            <person name="Kolade O."/>
            <person name="Nnabue I."/>
            <person name="Nwadili C.O."/>
            <person name="Hribova E."/>
            <person name="Parker M."/>
            <person name="Nwogha J."/>
            <person name="Shu S."/>
            <person name="Carlson J."/>
            <person name="Kariba R."/>
            <person name="Muthemba S."/>
            <person name="Knop K."/>
            <person name="Barton G.J."/>
            <person name="Sherwood A.V."/>
            <person name="Lopez-Montes A."/>
            <person name="Asiedu R."/>
            <person name="Jamnadass R."/>
            <person name="Muchugi A."/>
            <person name="Goodstein D."/>
            <person name="Egesi C.N."/>
            <person name="Featherston J."/>
            <person name="Asfaw A."/>
            <person name="Simpson G.G."/>
            <person name="Dolezel J."/>
            <person name="Hendre P.S."/>
            <person name="Van Deynze A."/>
            <person name="Kumar P.L."/>
            <person name="Obidiegwu J.E."/>
            <person name="Bhattacharjee R."/>
            <person name="Rokhsar D.S."/>
        </authorList>
    </citation>
    <scope>NUCLEOTIDE SEQUENCE [LARGE SCALE GENOMIC DNA]</scope>
    <source>
        <strain evidence="2">cv. TDa95/00328</strain>
    </source>
</reference>
<evidence type="ECO:0000313" key="2">
    <source>
        <dbReference type="Proteomes" id="UP000827976"/>
    </source>
</evidence>
<comment type="caution">
    <text evidence="1">The sequence shown here is derived from an EMBL/GenBank/DDBJ whole genome shotgun (WGS) entry which is preliminary data.</text>
</comment>
<organism evidence="1 2">
    <name type="scientific">Dioscorea alata</name>
    <name type="common">Purple yam</name>
    <dbReference type="NCBI Taxonomy" id="55571"/>
    <lineage>
        <taxon>Eukaryota</taxon>
        <taxon>Viridiplantae</taxon>
        <taxon>Streptophyta</taxon>
        <taxon>Embryophyta</taxon>
        <taxon>Tracheophyta</taxon>
        <taxon>Spermatophyta</taxon>
        <taxon>Magnoliopsida</taxon>
        <taxon>Liliopsida</taxon>
        <taxon>Dioscoreales</taxon>
        <taxon>Dioscoreaceae</taxon>
        <taxon>Dioscorea</taxon>
    </lineage>
</organism>
<name>A0ACB7VYM9_DIOAL</name>
<keyword evidence="2" id="KW-1185">Reference proteome</keyword>
<dbReference type="EMBL" id="CM037016">
    <property type="protein sequence ID" value="KAH7679795.1"/>
    <property type="molecule type" value="Genomic_DNA"/>
</dbReference>
<evidence type="ECO:0000313" key="1">
    <source>
        <dbReference type="EMBL" id="KAH7679795.1"/>
    </source>
</evidence>
<dbReference type="Proteomes" id="UP000827976">
    <property type="component" value="Chromosome 6"/>
</dbReference>
<sequence length="75" mass="8791">MENIKMEERRSKKEGDGVVLIHSQVKKIKQEDEKIKKQLHPWVKPETRPAYRELSRQVSRSRLGLASGRPIYVGH</sequence>
<accession>A0ACB7VYM9</accession>
<protein>
    <submittedName>
        <fullName evidence="1">Uncharacterized protein</fullName>
    </submittedName>
</protein>
<proteinExistence type="predicted"/>